<name>A0A7C3VPH2_9CYAN</name>
<dbReference type="AlphaFoldDB" id="A0A7C3VPH2"/>
<protein>
    <submittedName>
        <fullName evidence="2">Uncharacterized protein</fullName>
    </submittedName>
</protein>
<proteinExistence type="predicted"/>
<evidence type="ECO:0000313" key="2">
    <source>
        <dbReference type="EMBL" id="HGG01310.1"/>
    </source>
</evidence>
<dbReference type="EMBL" id="DSPX01000120">
    <property type="protein sequence ID" value="HGG01310.1"/>
    <property type="molecule type" value="Genomic_DNA"/>
</dbReference>
<accession>A0A7C3VPH2</accession>
<feature type="transmembrane region" description="Helical" evidence="1">
    <location>
        <begin position="32"/>
        <end position="60"/>
    </location>
</feature>
<sequence length="68" mass="7549">MLTFFLISLPIAMFAAWLYANASEEMERVVSLAIVSLCCLMNVVIAPWPIQLGILLFVLFTTRNVAAT</sequence>
<keyword evidence="1" id="KW-1133">Transmembrane helix</keyword>
<keyword evidence="1" id="KW-0472">Membrane</keyword>
<comment type="caution">
    <text evidence="2">The sequence shown here is derived from an EMBL/GenBank/DDBJ whole genome shotgun (WGS) entry which is preliminary data.</text>
</comment>
<keyword evidence="1" id="KW-0812">Transmembrane</keyword>
<evidence type="ECO:0000256" key="1">
    <source>
        <dbReference type="SAM" id="Phobius"/>
    </source>
</evidence>
<organism evidence="2">
    <name type="scientific">Planktothricoides sp. SpSt-374</name>
    <dbReference type="NCBI Taxonomy" id="2282167"/>
    <lineage>
        <taxon>Bacteria</taxon>
        <taxon>Bacillati</taxon>
        <taxon>Cyanobacteriota</taxon>
        <taxon>Cyanophyceae</taxon>
        <taxon>Oscillatoriophycideae</taxon>
        <taxon>Oscillatoriales</taxon>
        <taxon>Oscillatoriaceae</taxon>
        <taxon>Planktothricoides</taxon>
    </lineage>
</organism>
<reference evidence="2" key="1">
    <citation type="journal article" date="2020" name="mSystems">
        <title>Genome- and Community-Level Interaction Insights into Carbon Utilization and Element Cycling Functions of Hydrothermarchaeota in Hydrothermal Sediment.</title>
        <authorList>
            <person name="Zhou Z."/>
            <person name="Liu Y."/>
            <person name="Xu W."/>
            <person name="Pan J."/>
            <person name="Luo Z.H."/>
            <person name="Li M."/>
        </authorList>
    </citation>
    <scope>NUCLEOTIDE SEQUENCE [LARGE SCALE GENOMIC DNA]</scope>
    <source>
        <strain evidence="2">SpSt-374</strain>
    </source>
</reference>
<gene>
    <name evidence="2" type="ORF">ENR15_11840</name>
</gene>